<accession>A0A2P2INE2</accession>
<protein>
    <submittedName>
        <fullName evidence="1">Uncharacterized protein</fullName>
    </submittedName>
</protein>
<name>A0A2P2INE2_RHIMU</name>
<organism evidence="1">
    <name type="scientific">Rhizophora mucronata</name>
    <name type="common">Asiatic mangrove</name>
    <dbReference type="NCBI Taxonomy" id="61149"/>
    <lineage>
        <taxon>Eukaryota</taxon>
        <taxon>Viridiplantae</taxon>
        <taxon>Streptophyta</taxon>
        <taxon>Embryophyta</taxon>
        <taxon>Tracheophyta</taxon>
        <taxon>Spermatophyta</taxon>
        <taxon>Magnoliopsida</taxon>
        <taxon>eudicotyledons</taxon>
        <taxon>Gunneridae</taxon>
        <taxon>Pentapetalae</taxon>
        <taxon>rosids</taxon>
        <taxon>fabids</taxon>
        <taxon>Malpighiales</taxon>
        <taxon>Rhizophoraceae</taxon>
        <taxon>Rhizophora</taxon>
    </lineage>
</organism>
<dbReference type="AlphaFoldDB" id="A0A2P2INE2"/>
<evidence type="ECO:0000313" key="1">
    <source>
        <dbReference type="EMBL" id="MBW82742.1"/>
    </source>
</evidence>
<sequence length="25" mass="2681">MMCNCQTKVAPAVAFVPHVVVFMAS</sequence>
<proteinExistence type="predicted"/>
<dbReference type="EMBL" id="GGEC01002259">
    <property type="protein sequence ID" value="MBW82742.1"/>
    <property type="molecule type" value="Transcribed_RNA"/>
</dbReference>
<reference evidence="1" key="1">
    <citation type="submission" date="2018-02" db="EMBL/GenBank/DDBJ databases">
        <title>Rhizophora mucronata_Transcriptome.</title>
        <authorList>
            <person name="Meera S.P."/>
            <person name="Sreeshan A."/>
            <person name="Augustine A."/>
        </authorList>
    </citation>
    <scope>NUCLEOTIDE SEQUENCE</scope>
    <source>
        <tissue evidence="1">Leaf</tissue>
    </source>
</reference>